<dbReference type="GeneID" id="27713183"/>
<organism evidence="3 4">
    <name type="scientific">Fonsecaea multimorphosa CBS 102226</name>
    <dbReference type="NCBI Taxonomy" id="1442371"/>
    <lineage>
        <taxon>Eukaryota</taxon>
        <taxon>Fungi</taxon>
        <taxon>Dikarya</taxon>
        <taxon>Ascomycota</taxon>
        <taxon>Pezizomycotina</taxon>
        <taxon>Eurotiomycetes</taxon>
        <taxon>Chaetothyriomycetidae</taxon>
        <taxon>Chaetothyriales</taxon>
        <taxon>Herpotrichiellaceae</taxon>
        <taxon>Fonsecaea</taxon>
    </lineage>
</organism>
<dbReference type="GO" id="GO:0016491">
    <property type="term" value="F:oxidoreductase activity"/>
    <property type="evidence" value="ECO:0007669"/>
    <property type="project" value="UniProtKB-KW"/>
</dbReference>
<dbReference type="Gene3D" id="3.40.50.720">
    <property type="entry name" value="NAD(P)-binding Rossmann-like Domain"/>
    <property type="match status" value="1"/>
</dbReference>
<dbReference type="AlphaFoldDB" id="A0A0D2KJE5"/>
<dbReference type="RefSeq" id="XP_016630841.1">
    <property type="nucleotide sequence ID" value="XM_016777935.1"/>
</dbReference>
<reference evidence="3 4" key="1">
    <citation type="submission" date="2015-01" db="EMBL/GenBank/DDBJ databases">
        <title>The Genome Sequence of Fonsecaea multimorphosa CBS 102226.</title>
        <authorList>
            <consortium name="The Broad Institute Genomics Platform"/>
            <person name="Cuomo C."/>
            <person name="de Hoog S."/>
            <person name="Gorbushina A."/>
            <person name="Stielow B."/>
            <person name="Teixiera M."/>
            <person name="Abouelleil A."/>
            <person name="Chapman S.B."/>
            <person name="Priest M."/>
            <person name="Young S.K."/>
            <person name="Wortman J."/>
            <person name="Nusbaum C."/>
            <person name="Birren B."/>
        </authorList>
    </citation>
    <scope>NUCLEOTIDE SEQUENCE [LARGE SCALE GENOMIC DNA]</scope>
    <source>
        <strain evidence="3 4">CBS 102226</strain>
    </source>
</reference>
<evidence type="ECO:0000313" key="3">
    <source>
        <dbReference type="EMBL" id="KIX96718.1"/>
    </source>
</evidence>
<keyword evidence="2" id="KW-0560">Oxidoreductase</keyword>
<proteinExistence type="predicted"/>
<gene>
    <name evidence="3" type="ORF">Z520_07437</name>
</gene>
<sequence length="315" mass="35189">MAYSVLLLGATSRVGRKTLKELALHRQHFSRVAFLLPPSDSAYQKEIEYGRTTLECIVGSPSDSKSYQGFQIVISTVEDDVCAKQTEYAEAAFAGGVKHLYSAEYGPDLNHPAIRDELYFVGKIVTRKYIEGKMQADTSLGFTCVMTGALSDFLLESNVLGLSEDQRSVVYLGHPDARISVTHSDDVAKLIVASLLPHHLSDLNLRRYLCFAASTIPTLSLFDAISYVLRHPIDVTYEEGLYASSYKTEHSEKAMVGNDVQQSFRRSVGFGGFELKEQDIAHWGGEFRHEVKAKTWAQVVHEFYTSSDWRSALIK</sequence>
<protein>
    <submittedName>
        <fullName evidence="3">Uncharacterized protein</fullName>
    </submittedName>
</protein>
<dbReference type="OrthoDB" id="9974981at2759"/>
<evidence type="ECO:0000256" key="1">
    <source>
        <dbReference type="ARBA" id="ARBA00022857"/>
    </source>
</evidence>
<evidence type="ECO:0000313" key="4">
    <source>
        <dbReference type="Proteomes" id="UP000053411"/>
    </source>
</evidence>
<dbReference type="VEuPathDB" id="FungiDB:Z520_07437"/>
<dbReference type="PANTHER" id="PTHR47706:SF9">
    <property type="entry name" value="NMRA-LIKE DOMAIN-CONTAINING PROTEIN-RELATED"/>
    <property type="match status" value="1"/>
</dbReference>
<name>A0A0D2KJE5_9EURO</name>
<dbReference type="SUPFAM" id="SSF51735">
    <property type="entry name" value="NAD(P)-binding Rossmann-fold domains"/>
    <property type="match status" value="1"/>
</dbReference>
<dbReference type="Proteomes" id="UP000053411">
    <property type="component" value="Unassembled WGS sequence"/>
</dbReference>
<evidence type="ECO:0000256" key="2">
    <source>
        <dbReference type="ARBA" id="ARBA00023002"/>
    </source>
</evidence>
<keyword evidence="4" id="KW-1185">Reference proteome</keyword>
<dbReference type="Gene3D" id="3.90.25.10">
    <property type="entry name" value="UDP-galactose 4-epimerase, domain 1"/>
    <property type="match status" value="1"/>
</dbReference>
<dbReference type="PANTHER" id="PTHR47706">
    <property type="entry name" value="NMRA-LIKE FAMILY PROTEIN"/>
    <property type="match status" value="1"/>
</dbReference>
<dbReference type="InterPro" id="IPR051609">
    <property type="entry name" value="NmrA/Isoflavone_reductase-like"/>
</dbReference>
<accession>A0A0D2KJE5</accession>
<dbReference type="STRING" id="1442371.A0A0D2KJE5"/>
<dbReference type="InterPro" id="IPR036291">
    <property type="entry name" value="NAD(P)-bd_dom_sf"/>
</dbReference>
<dbReference type="EMBL" id="KN848076">
    <property type="protein sequence ID" value="KIX96718.1"/>
    <property type="molecule type" value="Genomic_DNA"/>
</dbReference>
<keyword evidence="1" id="KW-0521">NADP</keyword>